<dbReference type="InterPro" id="IPR005650">
    <property type="entry name" value="BlaI_family"/>
</dbReference>
<accession>K9EBB0</accession>
<organism evidence="5 6">
    <name type="scientific">Alloiococcus otitis ATCC 51267</name>
    <dbReference type="NCBI Taxonomy" id="883081"/>
    <lineage>
        <taxon>Bacteria</taxon>
        <taxon>Bacillati</taxon>
        <taxon>Bacillota</taxon>
        <taxon>Bacilli</taxon>
        <taxon>Lactobacillales</taxon>
        <taxon>Carnobacteriaceae</taxon>
        <taxon>Alloiococcus</taxon>
    </lineage>
</organism>
<dbReference type="eggNOG" id="COG3682">
    <property type="taxonomic scope" value="Bacteria"/>
</dbReference>
<dbReference type="NCBIfam" id="TIGR02698">
    <property type="entry name" value="CopY_TcrY"/>
    <property type="match status" value="1"/>
</dbReference>
<dbReference type="GO" id="GO:0045892">
    <property type="term" value="P:negative regulation of DNA-templated transcription"/>
    <property type="evidence" value="ECO:0007669"/>
    <property type="project" value="InterPro"/>
</dbReference>
<dbReference type="AlphaFoldDB" id="K9EBB0"/>
<dbReference type="RefSeq" id="WP_003777110.1">
    <property type="nucleotide sequence ID" value="NZ_JH992958.1"/>
</dbReference>
<dbReference type="InterPro" id="IPR014071">
    <property type="entry name" value="Cu_transp_CopY/TcrY"/>
</dbReference>
<dbReference type="OrthoDB" id="1849040at2"/>
<dbReference type="Gene3D" id="1.10.10.10">
    <property type="entry name" value="Winged helix-like DNA-binding domain superfamily/Winged helix DNA-binding domain"/>
    <property type="match status" value="1"/>
</dbReference>
<keyword evidence="4" id="KW-0804">Transcription</keyword>
<evidence type="ECO:0000313" key="6">
    <source>
        <dbReference type="Proteomes" id="UP000009875"/>
    </source>
</evidence>
<dbReference type="HOGENOM" id="CLU_119090_2_1_9"/>
<evidence type="ECO:0000256" key="2">
    <source>
        <dbReference type="ARBA" id="ARBA00023015"/>
    </source>
</evidence>
<dbReference type="Proteomes" id="UP000009875">
    <property type="component" value="Unassembled WGS sequence"/>
</dbReference>
<keyword evidence="2" id="KW-0805">Transcription regulation</keyword>
<name>K9EBB0_9LACT</name>
<gene>
    <name evidence="5" type="ORF">HMPREF9698_00529</name>
</gene>
<protein>
    <submittedName>
        <fullName evidence="5">CopY/TcrY family copper transport repressor</fullName>
    </submittedName>
</protein>
<evidence type="ECO:0000313" key="5">
    <source>
        <dbReference type="EMBL" id="EKU93933.1"/>
    </source>
</evidence>
<comment type="caution">
    <text evidence="5">The sequence shown here is derived from an EMBL/GenBank/DDBJ whole genome shotgun (WGS) entry which is preliminary data.</text>
</comment>
<sequence length="145" mass="16636">MKASISQSEWEVMRVAWAQNRVTNREIYEVLADKTEWKMSTVKTLVRRLCDKGFLRPEKGSREYTYRPLISQNQALAAASQELFSQICNKEVGSVLIDFIREAPMSQADLDQLQALVDEKKKTAPKEVTCNCHQGQCQCQVEHRA</sequence>
<keyword evidence="6" id="KW-1185">Reference proteome</keyword>
<evidence type="ECO:0000256" key="3">
    <source>
        <dbReference type="ARBA" id="ARBA00023125"/>
    </source>
</evidence>
<proteinExistence type="inferred from homology"/>
<dbReference type="SUPFAM" id="SSF46785">
    <property type="entry name" value="Winged helix' DNA-binding domain"/>
    <property type="match status" value="1"/>
</dbReference>
<dbReference type="GO" id="GO:0003677">
    <property type="term" value="F:DNA binding"/>
    <property type="evidence" value="ECO:0007669"/>
    <property type="project" value="UniProtKB-KW"/>
</dbReference>
<dbReference type="InterPro" id="IPR036390">
    <property type="entry name" value="WH_DNA-bd_sf"/>
</dbReference>
<dbReference type="STRING" id="883081.HMPREF9698_00529"/>
<dbReference type="PIRSF" id="PIRSF019455">
    <property type="entry name" value="CopR_AtkY"/>
    <property type="match status" value="1"/>
</dbReference>
<evidence type="ECO:0000256" key="4">
    <source>
        <dbReference type="ARBA" id="ARBA00023163"/>
    </source>
</evidence>
<comment type="similarity">
    <text evidence="1">Belongs to the BlaI transcriptional regulatory family.</text>
</comment>
<reference evidence="5 6" key="1">
    <citation type="submission" date="2012-09" db="EMBL/GenBank/DDBJ databases">
        <title>The Genome Sequence of Alloiococcus otitis ATCC 51267.</title>
        <authorList>
            <consortium name="The Broad Institute Genome Sequencing Platform"/>
            <person name="Earl A."/>
            <person name="Ward D."/>
            <person name="Feldgarden M."/>
            <person name="Gevers D."/>
            <person name="Huys G."/>
            <person name="Walker B."/>
            <person name="Young S.K."/>
            <person name="Zeng Q."/>
            <person name="Gargeya S."/>
            <person name="Fitzgerald M."/>
            <person name="Haas B."/>
            <person name="Abouelleil A."/>
            <person name="Alvarado L."/>
            <person name="Arachchi H.M."/>
            <person name="Berlin A.M."/>
            <person name="Chapman S.B."/>
            <person name="Goldberg J."/>
            <person name="Griggs A."/>
            <person name="Gujja S."/>
            <person name="Hansen M."/>
            <person name="Howarth C."/>
            <person name="Imamovic A."/>
            <person name="Larimer J."/>
            <person name="McCowen C."/>
            <person name="Montmayeur A."/>
            <person name="Murphy C."/>
            <person name="Neiman D."/>
            <person name="Pearson M."/>
            <person name="Priest M."/>
            <person name="Roberts A."/>
            <person name="Saif S."/>
            <person name="Shea T."/>
            <person name="Sisk P."/>
            <person name="Sykes S."/>
            <person name="Wortman J."/>
            <person name="Nusbaum C."/>
            <person name="Birren B."/>
        </authorList>
    </citation>
    <scope>NUCLEOTIDE SEQUENCE [LARGE SCALE GENOMIC DNA]</scope>
    <source>
        <strain evidence="5 6">ATCC 51267</strain>
    </source>
</reference>
<dbReference type="InterPro" id="IPR036388">
    <property type="entry name" value="WH-like_DNA-bd_sf"/>
</dbReference>
<dbReference type="Pfam" id="PF03965">
    <property type="entry name" value="Penicillinase_R"/>
    <property type="match status" value="1"/>
</dbReference>
<evidence type="ECO:0000256" key="1">
    <source>
        <dbReference type="ARBA" id="ARBA00011046"/>
    </source>
</evidence>
<dbReference type="EMBL" id="AGXA01000011">
    <property type="protein sequence ID" value="EKU93933.1"/>
    <property type="molecule type" value="Genomic_DNA"/>
</dbReference>
<keyword evidence="3" id="KW-0238">DNA-binding</keyword>